<keyword evidence="1 5" id="KW-0479">Metal-binding</keyword>
<reference evidence="8 9" key="1">
    <citation type="journal article" date="2016" name="Mol. Biol. Evol.">
        <title>Comparative Genomics of Early-Diverging Mushroom-Forming Fungi Provides Insights into the Origins of Lignocellulose Decay Capabilities.</title>
        <authorList>
            <person name="Nagy L.G."/>
            <person name="Riley R."/>
            <person name="Tritt A."/>
            <person name="Adam C."/>
            <person name="Daum C."/>
            <person name="Floudas D."/>
            <person name="Sun H."/>
            <person name="Yadav J.S."/>
            <person name="Pangilinan J."/>
            <person name="Larsson K.H."/>
            <person name="Matsuura K."/>
            <person name="Barry K."/>
            <person name="Labutti K."/>
            <person name="Kuo R."/>
            <person name="Ohm R.A."/>
            <person name="Bhattacharya S.S."/>
            <person name="Shirouzu T."/>
            <person name="Yoshinaga Y."/>
            <person name="Martin F.M."/>
            <person name="Grigoriev I.V."/>
            <person name="Hibbett D.S."/>
        </authorList>
    </citation>
    <scope>NUCLEOTIDE SEQUENCE [LARGE SCALE GENOMIC DNA]</scope>
    <source>
        <strain evidence="8 9">CBS 109695</strain>
    </source>
</reference>
<dbReference type="PROSITE" id="PS00478">
    <property type="entry name" value="LIM_DOMAIN_1"/>
    <property type="match status" value="1"/>
</dbReference>
<dbReference type="PANTHER" id="PTHR24205">
    <property type="entry name" value="FOUR AND A HALF LIM DOMAINS PROTEIN"/>
    <property type="match status" value="1"/>
</dbReference>
<name>A0A166U0G7_9AGAM</name>
<evidence type="ECO:0000256" key="3">
    <source>
        <dbReference type="ARBA" id="ARBA00022833"/>
    </source>
</evidence>
<dbReference type="GO" id="GO:0046872">
    <property type="term" value="F:metal ion binding"/>
    <property type="evidence" value="ECO:0007669"/>
    <property type="project" value="UniProtKB-KW"/>
</dbReference>
<feature type="region of interest" description="Disordered" evidence="6">
    <location>
        <begin position="266"/>
        <end position="308"/>
    </location>
</feature>
<feature type="compositionally biased region" description="Polar residues" evidence="6">
    <location>
        <begin position="466"/>
        <end position="492"/>
    </location>
</feature>
<dbReference type="AlphaFoldDB" id="A0A166U0G7"/>
<gene>
    <name evidence="8" type="ORF">FIBSPDRAFT_43603</name>
</gene>
<feature type="region of interest" description="Disordered" evidence="6">
    <location>
        <begin position="339"/>
        <end position="595"/>
    </location>
</feature>
<dbReference type="Proteomes" id="UP000076532">
    <property type="component" value="Unassembled WGS sequence"/>
</dbReference>
<keyword evidence="9" id="KW-1185">Reference proteome</keyword>
<feature type="compositionally biased region" description="Polar residues" evidence="6">
    <location>
        <begin position="704"/>
        <end position="731"/>
    </location>
</feature>
<sequence length="936" mass="100186">MGFCRRCGDIVMGVKCKCGGTPVDPVVRWNTGSNSNAEVSDRWSQTYVSRDISPDRRSPSRGPSSDTNLEPRTTRSVSPTKRFPRPSTTPSSQPLAPRVITHITSTTSYRPRSPLKYSTSDPASPTSRAAFGIIPSLDKAELSKAYGSVLQSKESLSGHCCSVCSTTFPPDATIYPDPHASYTSNRFLCRPCFTANGGSKGDCPECHRPVLILKSEGGFVENSGRFWHKRCFRCEACSKSIGENPMVDLLGRPCCADCFDTCLKRSPGKDSAKSSPRRPFDSPGAREKSSNIGSHKGDRKSREGSPAIEELEQRLGIIKSRESSPALEELSQRMTAIAVKTPTKDSPSRSAVSQRPIYPSSRENSPLVDRRERAKSISSMGGSPFASPGSRPPERVIDRQVSPSQIVYERFASPERETKGPRTDSPAQDDAVEQMKQRFLRHAASSSSLSSNAAASVTPLRERSSHQSSPVVKSPTPQKLLSRIPLSTSRNGSPSLRNSFSTSSLASSARNSYTETDSSVPSTPDITSDYSDTQTESSTSSPPSTYVTPSFRDDVFTSSQRIYSSSETTDEGGEEDAFSRRRTPTPKSKAKTLPSAVAASPAHNCGACGGALFTKQGSGKYVTVPEETRTGGASSKTYHTECFRCRVCQGPFKETGAGQAIFVRAEQGACHPECAPPEKIKTWSVPSSRISYTTAIKDPAPSLPKSTAATSKYAGSSRYNNNPQPSVSSTTKPPPRFGGSAACPGCRKSVSPMEPGVVSGPQSMKWHAACLVCGGKDALKKGRRADAKQPGCGKRLDSAAKCDSEGSVWCRECLLLLPSDLRNASPTRVAPLVPSYTGRSNGPFGSGPAQVATQFTGTTTIARQFTGIGATDAAIMRQLTGGSVSPTRRPGSPTKQLGMMGTPRPRPKSVIGMRSLKSVDEGRGMYLVRQMTGAGD</sequence>
<proteinExistence type="predicted"/>
<evidence type="ECO:0000256" key="1">
    <source>
        <dbReference type="ARBA" id="ARBA00022723"/>
    </source>
</evidence>
<dbReference type="PANTHER" id="PTHR24205:SF16">
    <property type="entry name" value="GH01042P-RELATED"/>
    <property type="match status" value="1"/>
</dbReference>
<feature type="domain" description="LIM zinc-binding" evidence="7">
    <location>
        <begin position="603"/>
        <end position="681"/>
    </location>
</feature>
<dbReference type="OrthoDB" id="1112565at2759"/>
<evidence type="ECO:0000256" key="6">
    <source>
        <dbReference type="SAM" id="MobiDB-lite"/>
    </source>
</evidence>
<feature type="compositionally biased region" description="Low complexity" evidence="6">
    <location>
        <begin position="443"/>
        <end position="456"/>
    </location>
</feature>
<evidence type="ECO:0000256" key="5">
    <source>
        <dbReference type="PROSITE-ProRule" id="PRU00125"/>
    </source>
</evidence>
<dbReference type="Pfam" id="PF00412">
    <property type="entry name" value="LIM"/>
    <property type="match status" value="2"/>
</dbReference>
<dbReference type="GO" id="GO:0030695">
    <property type="term" value="F:GTPase regulator activity"/>
    <property type="evidence" value="ECO:0007669"/>
    <property type="project" value="UniProtKB-ARBA"/>
</dbReference>
<keyword evidence="2" id="KW-0677">Repeat</keyword>
<evidence type="ECO:0000259" key="7">
    <source>
        <dbReference type="PROSITE" id="PS50023"/>
    </source>
</evidence>
<feature type="compositionally biased region" description="Basic and acidic residues" evidence="6">
    <location>
        <begin position="267"/>
        <end position="289"/>
    </location>
</feature>
<dbReference type="EMBL" id="KV417490">
    <property type="protein sequence ID" value="KZP31184.1"/>
    <property type="molecule type" value="Genomic_DNA"/>
</dbReference>
<feature type="region of interest" description="Disordered" evidence="6">
    <location>
        <begin position="31"/>
        <end position="124"/>
    </location>
</feature>
<dbReference type="SMART" id="SM00132">
    <property type="entry name" value="LIM"/>
    <property type="match status" value="3"/>
</dbReference>
<keyword evidence="4 5" id="KW-0440">LIM domain</keyword>
<feature type="compositionally biased region" description="Polar residues" evidence="6">
    <location>
        <begin position="67"/>
        <end position="79"/>
    </location>
</feature>
<feature type="region of interest" description="Disordered" evidence="6">
    <location>
        <begin position="881"/>
        <end position="910"/>
    </location>
</feature>
<dbReference type="STRING" id="436010.A0A166U0G7"/>
<organism evidence="8 9">
    <name type="scientific">Athelia psychrophila</name>
    <dbReference type="NCBI Taxonomy" id="1759441"/>
    <lineage>
        <taxon>Eukaryota</taxon>
        <taxon>Fungi</taxon>
        <taxon>Dikarya</taxon>
        <taxon>Basidiomycota</taxon>
        <taxon>Agaricomycotina</taxon>
        <taxon>Agaricomycetes</taxon>
        <taxon>Agaricomycetidae</taxon>
        <taxon>Atheliales</taxon>
        <taxon>Atheliaceae</taxon>
        <taxon>Athelia</taxon>
    </lineage>
</organism>
<protein>
    <recommendedName>
        <fullName evidence="7">LIM zinc-binding domain-containing protein</fullName>
    </recommendedName>
</protein>
<feature type="compositionally biased region" description="Basic and acidic residues" evidence="6">
    <location>
        <begin position="412"/>
        <end position="422"/>
    </location>
</feature>
<evidence type="ECO:0000256" key="2">
    <source>
        <dbReference type="ARBA" id="ARBA00022737"/>
    </source>
</evidence>
<dbReference type="Gene3D" id="2.10.110.10">
    <property type="entry name" value="Cysteine Rich Protein"/>
    <property type="match status" value="3"/>
</dbReference>
<feature type="region of interest" description="Disordered" evidence="6">
    <location>
        <begin position="696"/>
        <end position="740"/>
    </location>
</feature>
<feature type="compositionally biased region" description="Polar residues" evidence="6">
    <location>
        <begin position="513"/>
        <end position="526"/>
    </location>
</feature>
<feature type="compositionally biased region" description="Low complexity" evidence="6">
    <location>
        <begin position="493"/>
        <end position="512"/>
    </location>
</feature>
<feature type="compositionally biased region" description="Polar residues" evidence="6">
    <location>
        <begin position="31"/>
        <end position="48"/>
    </location>
</feature>
<dbReference type="CDD" id="cd08368">
    <property type="entry name" value="LIM"/>
    <property type="match status" value="2"/>
</dbReference>
<evidence type="ECO:0000256" key="4">
    <source>
        <dbReference type="ARBA" id="ARBA00023038"/>
    </source>
</evidence>
<feature type="compositionally biased region" description="Basic residues" evidence="6">
    <location>
        <begin position="580"/>
        <end position="590"/>
    </location>
</feature>
<feature type="domain" description="LIM zinc-binding" evidence="7">
    <location>
        <begin position="201"/>
        <end position="265"/>
    </location>
</feature>
<feature type="compositionally biased region" description="Low complexity" evidence="6">
    <location>
        <begin position="527"/>
        <end position="550"/>
    </location>
</feature>
<feature type="compositionally biased region" description="Polar residues" evidence="6">
    <location>
        <begin position="102"/>
        <end position="124"/>
    </location>
</feature>
<accession>A0A166U0G7</accession>
<dbReference type="InterPro" id="IPR001781">
    <property type="entry name" value="Znf_LIM"/>
</dbReference>
<evidence type="ECO:0000313" key="8">
    <source>
        <dbReference type="EMBL" id="KZP31184.1"/>
    </source>
</evidence>
<dbReference type="PROSITE" id="PS50023">
    <property type="entry name" value="LIM_DOMAIN_2"/>
    <property type="match status" value="2"/>
</dbReference>
<keyword evidence="3 5" id="KW-0862">Zinc</keyword>
<evidence type="ECO:0000313" key="9">
    <source>
        <dbReference type="Proteomes" id="UP000076532"/>
    </source>
</evidence>